<keyword evidence="5 7" id="KW-0408">Iron</keyword>
<comment type="caution">
    <text evidence="8">The sequence shown here is derived from an EMBL/GenBank/DDBJ whole genome shotgun (WGS) entry which is preliminary data.</text>
</comment>
<accession>A0A1S2P9B4</accession>
<evidence type="ECO:0000313" key="8">
    <source>
        <dbReference type="EMBL" id="OIJ90459.1"/>
    </source>
</evidence>
<dbReference type="GO" id="GO:0020037">
    <property type="term" value="F:heme binding"/>
    <property type="evidence" value="ECO:0007669"/>
    <property type="project" value="InterPro"/>
</dbReference>
<dbReference type="PANTHER" id="PTHR46696:SF1">
    <property type="entry name" value="CYTOCHROME P450 YJIB-RELATED"/>
    <property type="match status" value="1"/>
</dbReference>
<evidence type="ECO:0000256" key="3">
    <source>
        <dbReference type="ARBA" id="ARBA00022723"/>
    </source>
</evidence>
<name>A0A1S2P9B4_9ACTN</name>
<evidence type="ECO:0000256" key="1">
    <source>
        <dbReference type="ARBA" id="ARBA00010617"/>
    </source>
</evidence>
<dbReference type="FunFam" id="1.10.630.10:FF:000018">
    <property type="entry name" value="Cytochrome P450 monooxygenase"/>
    <property type="match status" value="1"/>
</dbReference>
<dbReference type="GO" id="GO:0005506">
    <property type="term" value="F:iron ion binding"/>
    <property type="evidence" value="ECO:0007669"/>
    <property type="project" value="InterPro"/>
</dbReference>
<evidence type="ECO:0000256" key="6">
    <source>
        <dbReference type="ARBA" id="ARBA00023033"/>
    </source>
</evidence>
<dbReference type="InterPro" id="IPR036396">
    <property type="entry name" value="Cyt_P450_sf"/>
</dbReference>
<evidence type="ECO:0000256" key="7">
    <source>
        <dbReference type="RuleBase" id="RU000461"/>
    </source>
</evidence>
<dbReference type="InterPro" id="IPR002397">
    <property type="entry name" value="Cyt_P450_B"/>
</dbReference>
<dbReference type="PRINTS" id="PR00385">
    <property type="entry name" value="P450"/>
</dbReference>
<sequence length="382" mass="42923">MDPLYTKLQEKEPVCRVQMPYGEQSWLAMGYRDVRTVLADPRFSLAAGRGRDEPRIRPRKLSEERSLMGMDPPELTRLRRLVARAFTPRRAQQLRPGIQKIADENVGHMTECGPPTDLVENFALPFSIAVICELLGVPYEDRHDFRNWVNAFVTASCLSEEETGERIARLVDYMAALIAERREKPADDLLSAMIQARDHHDRLTEGELLHLAAVLLVAGYETLANQIPNSVYLLLTHPEQLTFLRQRPERMPCAVDELLRYIPSGNAGALFPRYATENVLLGGCTVKAGDPVLISLHAANRDPLVFPDPHTLDLTRTPNPHLGFGYGAHTCLGAHLAKVEIEIALDTLLRRFPVLRMEPDADAVEWKKGMVLRGPSCMPVAW</sequence>
<dbReference type="AlphaFoldDB" id="A0A1S2P9B4"/>
<keyword evidence="6 7" id="KW-0503">Monooxygenase</keyword>
<keyword evidence="4 7" id="KW-0560">Oxidoreductase</keyword>
<dbReference type="Proteomes" id="UP000179935">
    <property type="component" value="Unassembled WGS sequence"/>
</dbReference>
<dbReference type="STRING" id="1428652.BIV24_17770"/>
<dbReference type="GO" id="GO:0004497">
    <property type="term" value="F:monooxygenase activity"/>
    <property type="evidence" value="ECO:0007669"/>
    <property type="project" value="UniProtKB-KW"/>
</dbReference>
<keyword evidence="2 7" id="KW-0349">Heme</keyword>
<evidence type="ECO:0000256" key="5">
    <source>
        <dbReference type="ARBA" id="ARBA00023004"/>
    </source>
</evidence>
<evidence type="ECO:0000256" key="4">
    <source>
        <dbReference type="ARBA" id="ARBA00023002"/>
    </source>
</evidence>
<dbReference type="GO" id="GO:0016705">
    <property type="term" value="F:oxidoreductase activity, acting on paired donors, with incorporation or reduction of molecular oxygen"/>
    <property type="evidence" value="ECO:0007669"/>
    <property type="project" value="InterPro"/>
</dbReference>
<dbReference type="EMBL" id="MLYP01000045">
    <property type="protein sequence ID" value="OIJ90459.1"/>
    <property type="molecule type" value="Genomic_DNA"/>
</dbReference>
<dbReference type="PRINTS" id="PR00359">
    <property type="entry name" value="BP450"/>
</dbReference>
<dbReference type="SUPFAM" id="SSF48264">
    <property type="entry name" value="Cytochrome P450"/>
    <property type="match status" value="1"/>
</dbReference>
<keyword evidence="3 7" id="KW-0479">Metal-binding</keyword>
<dbReference type="PROSITE" id="PS00086">
    <property type="entry name" value="CYTOCHROME_P450"/>
    <property type="match status" value="1"/>
</dbReference>
<dbReference type="Pfam" id="PF00067">
    <property type="entry name" value="p450"/>
    <property type="match status" value="1"/>
</dbReference>
<reference evidence="8 9" key="1">
    <citation type="submission" date="2016-10" db="EMBL/GenBank/DDBJ databases">
        <title>Genome sequence of Streptomyces sp. MUSC 93.</title>
        <authorList>
            <person name="Lee L.-H."/>
            <person name="Ser H.-L."/>
            <person name="Law J.W.-F."/>
        </authorList>
    </citation>
    <scope>NUCLEOTIDE SEQUENCE [LARGE SCALE GENOMIC DNA]</scope>
    <source>
        <strain evidence="8 9">MUSC 93</strain>
    </source>
</reference>
<protein>
    <submittedName>
        <fullName evidence="8">Cytochrome</fullName>
    </submittedName>
</protein>
<organism evidence="8 9">
    <name type="scientific">Streptomyces colonosanans</name>
    <dbReference type="NCBI Taxonomy" id="1428652"/>
    <lineage>
        <taxon>Bacteria</taxon>
        <taxon>Bacillati</taxon>
        <taxon>Actinomycetota</taxon>
        <taxon>Actinomycetes</taxon>
        <taxon>Kitasatosporales</taxon>
        <taxon>Streptomycetaceae</taxon>
        <taxon>Streptomyces</taxon>
    </lineage>
</organism>
<evidence type="ECO:0000256" key="2">
    <source>
        <dbReference type="ARBA" id="ARBA00022617"/>
    </source>
</evidence>
<dbReference type="CDD" id="cd11031">
    <property type="entry name" value="Cyp158A-like"/>
    <property type="match status" value="1"/>
</dbReference>
<keyword evidence="9" id="KW-1185">Reference proteome</keyword>
<dbReference type="PANTHER" id="PTHR46696">
    <property type="entry name" value="P450, PUTATIVE (EUROFUNG)-RELATED"/>
    <property type="match status" value="1"/>
</dbReference>
<evidence type="ECO:0000313" key="9">
    <source>
        <dbReference type="Proteomes" id="UP000179935"/>
    </source>
</evidence>
<comment type="similarity">
    <text evidence="1 7">Belongs to the cytochrome P450 family.</text>
</comment>
<dbReference type="Gene3D" id="1.10.630.10">
    <property type="entry name" value="Cytochrome P450"/>
    <property type="match status" value="1"/>
</dbReference>
<proteinExistence type="inferred from homology"/>
<dbReference type="InterPro" id="IPR001128">
    <property type="entry name" value="Cyt_P450"/>
</dbReference>
<dbReference type="InterPro" id="IPR017972">
    <property type="entry name" value="Cyt_P450_CS"/>
</dbReference>
<gene>
    <name evidence="8" type="ORF">BIV24_17770</name>
</gene>